<feature type="region of interest" description="Disordered" evidence="1">
    <location>
        <begin position="1"/>
        <end position="27"/>
    </location>
</feature>
<proteinExistence type="predicted"/>
<evidence type="ECO:0000313" key="3">
    <source>
        <dbReference type="Proteomes" id="UP001501020"/>
    </source>
</evidence>
<protein>
    <recommendedName>
        <fullName evidence="4">Tail fiber protein</fullName>
    </recommendedName>
</protein>
<dbReference type="RefSeq" id="WP_344261788.1">
    <property type="nucleotide sequence ID" value="NZ_BAAAMR010000005.1"/>
</dbReference>
<feature type="compositionally biased region" description="Low complexity" evidence="1">
    <location>
        <begin position="12"/>
        <end position="23"/>
    </location>
</feature>
<evidence type="ECO:0000256" key="1">
    <source>
        <dbReference type="SAM" id="MobiDB-lite"/>
    </source>
</evidence>
<evidence type="ECO:0008006" key="4">
    <source>
        <dbReference type="Google" id="ProtNLM"/>
    </source>
</evidence>
<comment type="caution">
    <text evidence="2">The sequence shown here is derived from an EMBL/GenBank/DDBJ whole genome shotgun (WGS) entry which is preliminary data.</text>
</comment>
<organism evidence="2 3">
    <name type="scientific">Actinomadura napierensis</name>
    <dbReference type="NCBI Taxonomy" id="267854"/>
    <lineage>
        <taxon>Bacteria</taxon>
        <taxon>Bacillati</taxon>
        <taxon>Actinomycetota</taxon>
        <taxon>Actinomycetes</taxon>
        <taxon>Streptosporangiales</taxon>
        <taxon>Thermomonosporaceae</taxon>
        <taxon>Actinomadura</taxon>
    </lineage>
</organism>
<dbReference type="EMBL" id="BAAAMR010000005">
    <property type="protein sequence ID" value="GAA2122943.1"/>
    <property type="molecule type" value="Genomic_DNA"/>
</dbReference>
<dbReference type="InterPro" id="IPR008979">
    <property type="entry name" value="Galactose-bd-like_sf"/>
</dbReference>
<accession>A0ABN2Y708</accession>
<keyword evidence="3" id="KW-1185">Reference proteome</keyword>
<sequence length="121" mass="12304">MTPGAGQDETTKTTLPATGLTAGQDGALPPWSEITGLSHASGIGAYTTTIALPAGWTRCNGAYLDLGRLLRPGSNTITVTVATTLDNAVKATGGATYRAPDQRTGLLGPVILTPNAESPLR</sequence>
<reference evidence="2 3" key="1">
    <citation type="journal article" date="2019" name="Int. J. Syst. Evol. Microbiol.">
        <title>The Global Catalogue of Microorganisms (GCM) 10K type strain sequencing project: providing services to taxonomists for standard genome sequencing and annotation.</title>
        <authorList>
            <consortium name="The Broad Institute Genomics Platform"/>
            <consortium name="The Broad Institute Genome Sequencing Center for Infectious Disease"/>
            <person name="Wu L."/>
            <person name="Ma J."/>
        </authorList>
    </citation>
    <scope>NUCLEOTIDE SEQUENCE [LARGE SCALE GENOMIC DNA]</scope>
    <source>
        <strain evidence="2 3">JCM 13850</strain>
    </source>
</reference>
<dbReference type="SUPFAM" id="SSF49785">
    <property type="entry name" value="Galactose-binding domain-like"/>
    <property type="match status" value="1"/>
</dbReference>
<dbReference type="Proteomes" id="UP001501020">
    <property type="component" value="Unassembled WGS sequence"/>
</dbReference>
<name>A0ABN2Y708_9ACTN</name>
<gene>
    <name evidence="2" type="ORF">GCM10009727_09300</name>
</gene>
<evidence type="ECO:0000313" key="2">
    <source>
        <dbReference type="EMBL" id="GAA2122943.1"/>
    </source>
</evidence>